<keyword evidence="2" id="KW-0001">2Fe-2S</keyword>
<dbReference type="Proteomes" id="UP000285569">
    <property type="component" value="Unassembled WGS sequence"/>
</dbReference>
<keyword evidence="6" id="KW-0411">Iron-sulfur</keyword>
<dbReference type="Gene3D" id="3.90.380.10">
    <property type="entry name" value="Naphthalene 1,2-dioxygenase Alpha Subunit, Chain A, domain 1"/>
    <property type="match status" value="2"/>
</dbReference>
<dbReference type="SUPFAM" id="SSF55961">
    <property type="entry name" value="Bet v1-like"/>
    <property type="match status" value="1"/>
</dbReference>
<dbReference type="InterPro" id="IPR001663">
    <property type="entry name" value="Rng_hydr_dOase-A"/>
</dbReference>
<feature type="domain" description="Rieske" evidence="7">
    <location>
        <begin position="76"/>
        <end position="174"/>
    </location>
</feature>
<dbReference type="Pfam" id="PF00848">
    <property type="entry name" value="Ring_hydroxyl_A"/>
    <property type="match status" value="1"/>
</dbReference>
<evidence type="ECO:0000256" key="1">
    <source>
        <dbReference type="ARBA" id="ARBA00001962"/>
    </source>
</evidence>
<evidence type="ECO:0000256" key="3">
    <source>
        <dbReference type="ARBA" id="ARBA00022723"/>
    </source>
</evidence>
<organism evidence="8 9">
    <name type="scientific">Leptospira yasudae</name>
    <dbReference type="NCBI Taxonomy" id="2202201"/>
    <lineage>
        <taxon>Bacteria</taxon>
        <taxon>Pseudomonadati</taxon>
        <taxon>Spirochaetota</taxon>
        <taxon>Spirochaetia</taxon>
        <taxon>Leptospirales</taxon>
        <taxon>Leptospiraceae</taxon>
        <taxon>Leptospira</taxon>
    </lineage>
</organism>
<accession>A0ABX9LXW9</accession>
<dbReference type="RefSeq" id="WP_118957761.1">
    <property type="nucleotide sequence ID" value="NZ_QHCR01000012.1"/>
</dbReference>
<keyword evidence="3" id="KW-0479">Metal-binding</keyword>
<evidence type="ECO:0000256" key="2">
    <source>
        <dbReference type="ARBA" id="ARBA00022714"/>
    </source>
</evidence>
<evidence type="ECO:0000256" key="5">
    <source>
        <dbReference type="ARBA" id="ARBA00023004"/>
    </source>
</evidence>
<dbReference type="InterPro" id="IPR036922">
    <property type="entry name" value="Rieske_2Fe-2S_sf"/>
</dbReference>
<reference evidence="9" key="1">
    <citation type="submission" date="2018-05" db="EMBL/GenBank/DDBJ databases">
        <title>Leptospira yasudae sp. nov. and Leptospira stimsonii sp. nov., two pathogenic species of the genus Leptospira isolated from environmental sources.</title>
        <authorList>
            <person name="Casanovas-Massana A."/>
            <person name="Hamond C."/>
            <person name="Santos L.A."/>
            <person name="Hacker K.P."/>
            <person name="Balassiano I."/>
            <person name="Medeiros M.A."/>
            <person name="Reis M.G."/>
            <person name="Ko A.I."/>
            <person name="Wunder E.A."/>
        </authorList>
    </citation>
    <scope>NUCLEOTIDE SEQUENCE [LARGE SCALE GENOMIC DNA]</scope>
    <source>
        <strain evidence="9">B21</strain>
    </source>
</reference>
<comment type="caution">
    <text evidence="8">The sequence shown here is derived from an EMBL/GenBank/DDBJ whole genome shotgun (WGS) entry which is preliminary data.</text>
</comment>
<evidence type="ECO:0000259" key="7">
    <source>
        <dbReference type="PROSITE" id="PS51296"/>
    </source>
</evidence>
<evidence type="ECO:0000256" key="6">
    <source>
        <dbReference type="ARBA" id="ARBA00023014"/>
    </source>
</evidence>
<dbReference type="PANTHER" id="PTHR43756:SF5">
    <property type="entry name" value="CHOLINE MONOOXYGENASE, CHLOROPLASTIC"/>
    <property type="match status" value="1"/>
</dbReference>
<proteinExistence type="predicted"/>
<comment type="cofactor">
    <cofactor evidence="1">
        <name>Fe cation</name>
        <dbReference type="ChEBI" id="CHEBI:24875"/>
    </cofactor>
</comment>
<dbReference type="Gene3D" id="2.102.10.10">
    <property type="entry name" value="Rieske [2Fe-2S] iron-sulphur domain"/>
    <property type="match status" value="1"/>
</dbReference>
<reference evidence="8 9" key="2">
    <citation type="journal article" date="2020" name="Int. J. Syst. Evol. Microbiol.">
        <title>Leptospira yasudae sp. nov. and Leptospira stimsonii sp. nov., two new species of the pathogenic group isolated from environmental sources.</title>
        <authorList>
            <person name="Casanovas-Massana A."/>
            <person name="Hamond C."/>
            <person name="Santos L.A."/>
            <person name="de Oliveira D."/>
            <person name="Hacker K.P."/>
            <person name="Balassiano I."/>
            <person name="Costa F."/>
            <person name="Medeiros M.A."/>
            <person name="Reis M.G."/>
            <person name="Ko A.I."/>
            <person name="Wunder E.A."/>
        </authorList>
    </citation>
    <scope>NUCLEOTIDE SEQUENCE [LARGE SCALE GENOMIC DNA]</scope>
    <source>
        <strain evidence="8 9">B21</strain>
    </source>
</reference>
<dbReference type="InterPro" id="IPR017941">
    <property type="entry name" value="Rieske_2Fe-2S"/>
</dbReference>
<dbReference type="SUPFAM" id="SSF50022">
    <property type="entry name" value="ISP domain"/>
    <property type="match status" value="1"/>
</dbReference>
<dbReference type="PRINTS" id="PR00090">
    <property type="entry name" value="RNGDIOXGNASE"/>
</dbReference>
<sequence>MNQNGTKESYRPKELPYSREVLKRILKQSEIGFPEIEKTATENAKTPARFSTHPYHSENVFLSEKEEFATYPVPFGFNGQLSESGDHLVCEFGDRQFFVLKDREETLRAYYNSCIHRGTRLLSETKSKPLKKIVCPYHSWTYDLDGQLLTADCPVKETALKEISVKNIAGTLFAEFQEGALNRLNPVLEELQNFELDSYVPFIVEKSVGDYNWKVGIEIFIESYHISTVHKNSVARVIAKNASIFDPIAEHGRILIPNRSFQHVPIPTRKDLIISYFLFPFTILVLFRDHFGIVFFHPISAEKTLCTKAILIPEKPKAPRAIRFWENNAAFFLKTISEDLSLAPEIQRGLKQREYIYPSAFEPGILHFHTSLNRLWQ</sequence>
<evidence type="ECO:0000313" key="9">
    <source>
        <dbReference type="Proteomes" id="UP000285569"/>
    </source>
</evidence>
<dbReference type="InterPro" id="IPR015879">
    <property type="entry name" value="Ring_hydroxy_dOase_asu_C_dom"/>
</dbReference>
<evidence type="ECO:0000313" key="8">
    <source>
        <dbReference type="EMBL" id="RHX77680.1"/>
    </source>
</evidence>
<dbReference type="Pfam" id="PF00355">
    <property type="entry name" value="Rieske"/>
    <property type="match status" value="1"/>
</dbReference>
<protein>
    <submittedName>
        <fullName evidence="8">Ribosomal subunit interface protein</fullName>
    </submittedName>
</protein>
<dbReference type="PROSITE" id="PS51296">
    <property type="entry name" value="RIESKE"/>
    <property type="match status" value="1"/>
</dbReference>
<dbReference type="EMBL" id="QHCR01000012">
    <property type="protein sequence ID" value="RHX77680.1"/>
    <property type="molecule type" value="Genomic_DNA"/>
</dbReference>
<keyword evidence="4" id="KW-0560">Oxidoreductase</keyword>
<dbReference type="PANTHER" id="PTHR43756">
    <property type="entry name" value="CHOLINE MONOOXYGENASE, CHLOROPLASTIC"/>
    <property type="match status" value="1"/>
</dbReference>
<gene>
    <name evidence="8" type="ORF">DLM77_19770</name>
</gene>
<evidence type="ECO:0000256" key="4">
    <source>
        <dbReference type="ARBA" id="ARBA00023002"/>
    </source>
</evidence>
<name>A0ABX9LXW9_9LEPT</name>
<keyword evidence="5" id="KW-0408">Iron</keyword>
<keyword evidence="9" id="KW-1185">Reference proteome</keyword>